<evidence type="ECO:0000256" key="6">
    <source>
        <dbReference type="ARBA" id="ARBA00022827"/>
    </source>
</evidence>
<accession>A0A085MHK7</accession>
<dbReference type="Pfam" id="PF01266">
    <property type="entry name" value="DAO"/>
    <property type="match status" value="1"/>
</dbReference>
<evidence type="ECO:0000313" key="12">
    <source>
        <dbReference type="EMBL" id="KFD60131.1"/>
    </source>
</evidence>
<keyword evidence="6" id="KW-0274">FAD</keyword>
<evidence type="ECO:0000256" key="4">
    <source>
        <dbReference type="ARBA" id="ARBA00013029"/>
    </source>
</evidence>
<evidence type="ECO:0000256" key="3">
    <source>
        <dbReference type="ARBA" id="ARBA00007330"/>
    </source>
</evidence>
<keyword evidence="7" id="KW-0106">Calcium</keyword>
<evidence type="ECO:0000256" key="1">
    <source>
        <dbReference type="ARBA" id="ARBA00001974"/>
    </source>
</evidence>
<evidence type="ECO:0000259" key="10">
    <source>
        <dbReference type="PROSITE" id="PS50222"/>
    </source>
</evidence>
<dbReference type="GO" id="GO:0006072">
    <property type="term" value="P:glycerol-3-phosphate metabolic process"/>
    <property type="evidence" value="ECO:0007669"/>
    <property type="project" value="InterPro"/>
</dbReference>
<dbReference type="Pfam" id="PF16901">
    <property type="entry name" value="DAO_C"/>
    <property type="match status" value="1"/>
</dbReference>
<comment type="cofactor">
    <cofactor evidence="1">
        <name>FAD</name>
        <dbReference type="ChEBI" id="CHEBI:57692"/>
    </cofactor>
</comment>
<dbReference type="AlphaFoldDB" id="A0A085MHK7"/>
<keyword evidence="5" id="KW-0285">Flavoprotein</keyword>
<reference evidence="11 13" key="1">
    <citation type="journal article" date="2014" name="Nat. Genet.">
        <title>Genome and transcriptome of the porcine whipworm Trichuris suis.</title>
        <authorList>
            <person name="Jex A.R."/>
            <person name="Nejsum P."/>
            <person name="Schwarz E.M."/>
            <person name="Hu L."/>
            <person name="Young N.D."/>
            <person name="Hall R.S."/>
            <person name="Korhonen P.K."/>
            <person name="Liao S."/>
            <person name="Thamsborg S."/>
            <person name="Xia J."/>
            <person name="Xu P."/>
            <person name="Wang S."/>
            <person name="Scheerlinck J.P."/>
            <person name="Hofmann A."/>
            <person name="Sternberg P.W."/>
            <person name="Wang J."/>
            <person name="Gasser R.B."/>
        </authorList>
    </citation>
    <scope>NUCLEOTIDE SEQUENCE [LARGE SCALE GENOMIC DNA]</scope>
    <source>
        <strain evidence="12">DCEP-RM93F</strain>
        <strain evidence="11">DCEP-RM93M</strain>
    </source>
</reference>
<dbReference type="Proteomes" id="UP000030758">
    <property type="component" value="Unassembled WGS sequence"/>
</dbReference>
<dbReference type="SUPFAM" id="SSF51905">
    <property type="entry name" value="FAD/NAD(P)-binding domain"/>
    <property type="match status" value="1"/>
</dbReference>
<dbReference type="Proteomes" id="UP000030764">
    <property type="component" value="Unassembled WGS sequence"/>
</dbReference>
<dbReference type="EC" id="1.1.5.3" evidence="4"/>
<proteinExistence type="inferred from homology"/>
<dbReference type="Gene3D" id="1.10.238.10">
    <property type="entry name" value="EF-hand"/>
    <property type="match status" value="1"/>
</dbReference>
<dbReference type="InterPro" id="IPR006076">
    <property type="entry name" value="FAD-dep_OxRdtase"/>
</dbReference>
<dbReference type="InterPro" id="IPR018247">
    <property type="entry name" value="EF_Hand_1_Ca_BS"/>
</dbReference>
<dbReference type="SUPFAM" id="SSF54373">
    <property type="entry name" value="FAD-linked reductases, C-terminal domain"/>
    <property type="match status" value="1"/>
</dbReference>
<dbReference type="PRINTS" id="PR01001">
    <property type="entry name" value="FADG3PDH"/>
</dbReference>
<dbReference type="InterPro" id="IPR011992">
    <property type="entry name" value="EF-hand-dom_pair"/>
</dbReference>
<dbReference type="PROSITE" id="PS50222">
    <property type="entry name" value="EF_HAND_2"/>
    <property type="match status" value="2"/>
</dbReference>
<dbReference type="GO" id="GO:0005739">
    <property type="term" value="C:mitochondrion"/>
    <property type="evidence" value="ECO:0007669"/>
    <property type="project" value="TreeGrafter"/>
</dbReference>
<dbReference type="InterPro" id="IPR002048">
    <property type="entry name" value="EF_hand_dom"/>
</dbReference>
<dbReference type="InterPro" id="IPR038299">
    <property type="entry name" value="DAO_C_sf"/>
</dbReference>
<gene>
    <name evidence="11" type="ORF">M513_02379</name>
    <name evidence="12" type="ORF">M514_02379</name>
</gene>
<dbReference type="InterPro" id="IPR036188">
    <property type="entry name" value="FAD/NAD-bd_sf"/>
</dbReference>
<dbReference type="GO" id="GO:0005509">
    <property type="term" value="F:calcium ion binding"/>
    <property type="evidence" value="ECO:0007669"/>
    <property type="project" value="InterPro"/>
</dbReference>
<keyword evidence="13" id="KW-1185">Reference proteome</keyword>
<dbReference type="EMBL" id="KL363192">
    <property type="protein sequence ID" value="KFD56703.1"/>
    <property type="molecule type" value="Genomic_DNA"/>
</dbReference>
<dbReference type="Pfam" id="PF13499">
    <property type="entry name" value="EF-hand_7"/>
    <property type="match status" value="1"/>
</dbReference>
<evidence type="ECO:0000313" key="13">
    <source>
        <dbReference type="Proteomes" id="UP000030764"/>
    </source>
</evidence>
<dbReference type="Gene3D" id="1.10.8.870">
    <property type="entry name" value="Alpha-glycerophosphate oxidase, cap domain"/>
    <property type="match status" value="1"/>
</dbReference>
<comment type="similarity">
    <text evidence="3">Belongs to the FAD-dependent glycerol-3-phosphate dehydrogenase family.</text>
</comment>
<name>A0A085MHK7_9BILA</name>
<dbReference type="Gene3D" id="3.30.9.10">
    <property type="entry name" value="D-Amino Acid Oxidase, subunit A, domain 2"/>
    <property type="match status" value="1"/>
</dbReference>
<evidence type="ECO:0000256" key="7">
    <source>
        <dbReference type="ARBA" id="ARBA00022837"/>
    </source>
</evidence>
<evidence type="ECO:0000313" key="11">
    <source>
        <dbReference type="EMBL" id="KFD56703.1"/>
    </source>
</evidence>
<keyword evidence="8" id="KW-0809">Transit peptide</keyword>
<dbReference type="PROSITE" id="PS00978">
    <property type="entry name" value="FAD_G3PDH_2"/>
    <property type="match status" value="1"/>
</dbReference>
<evidence type="ECO:0000256" key="2">
    <source>
        <dbReference type="ARBA" id="ARBA00004745"/>
    </source>
</evidence>
<organism evidence="11 13">
    <name type="scientific">Trichuris suis</name>
    <name type="common">pig whipworm</name>
    <dbReference type="NCBI Taxonomy" id="68888"/>
    <lineage>
        <taxon>Eukaryota</taxon>
        <taxon>Metazoa</taxon>
        <taxon>Ecdysozoa</taxon>
        <taxon>Nematoda</taxon>
        <taxon>Enoplea</taxon>
        <taxon>Dorylaimia</taxon>
        <taxon>Trichinellida</taxon>
        <taxon>Trichuridae</taxon>
        <taxon>Trichuris</taxon>
    </lineage>
</organism>
<dbReference type="InterPro" id="IPR000447">
    <property type="entry name" value="G3P_DH_FAD-dep"/>
</dbReference>
<dbReference type="EMBL" id="KL367692">
    <property type="protein sequence ID" value="KFD60131.1"/>
    <property type="molecule type" value="Genomic_DNA"/>
</dbReference>
<evidence type="ECO:0000256" key="8">
    <source>
        <dbReference type="ARBA" id="ARBA00022946"/>
    </source>
</evidence>
<evidence type="ECO:0000256" key="5">
    <source>
        <dbReference type="ARBA" id="ARBA00022630"/>
    </source>
</evidence>
<keyword evidence="9" id="KW-0560">Oxidoreductase</keyword>
<evidence type="ECO:0000256" key="9">
    <source>
        <dbReference type="ARBA" id="ARBA00023002"/>
    </source>
</evidence>
<dbReference type="SMART" id="SM00054">
    <property type="entry name" value="EFh"/>
    <property type="match status" value="2"/>
</dbReference>
<dbReference type="SUPFAM" id="SSF47473">
    <property type="entry name" value="EF-hand"/>
    <property type="match status" value="1"/>
</dbReference>
<comment type="pathway">
    <text evidence="2">Polyol metabolism; glycerol degradation.</text>
</comment>
<dbReference type="CDD" id="cd00051">
    <property type="entry name" value="EFh"/>
    <property type="match status" value="1"/>
</dbReference>
<dbReference type="PROSITE" id="PS00018">
    <property type="entry name" value="EF_HAND_1"/>
    <property type="match status" value="1"/>
</dbReference>
<dbReference type="PANTHER" id="PTHR11985:SF15">
    <property type="entry name" value="GLYCEROL-3-PHOSPHATE DEHYDROGENASE, MITOCHONDRIAL"/>
    <property type="match status" value="1"/>
</dbReference>
<protein>
    <recommendedName>
        <fullName evidence="4">glycerol-3-phosphate dehydrogenase</fullName>
        <ecNumber evidence="4">1.1.5.3</ecNumber>
    </recommendedName>
</protein>
<dbReference type="FunFam" id="3.30.9.10:FF:000001">
    <property type="entry name" value="Glycerol-3-phosphate dehydrogenase"/>
    <property type="match status" value="1"/>
</dbReference>
<feature type="domain" description="EF-hand" evidence="10">
    <location>
        <begin position="621"/>
        <end position="656"/>
    </location>
</feature>
<dbReference type="InterPro" id="IPR031656">
    <property type="entry name" value="DAO_C"/>
</dbReference>
<feature type="domain" description="EF-hand" evidence="10">
    <location>
        <begin position="657"/>
        <end position="692"/>
    </location>
</feature>
<dbReference type="PANTHER" id="PTHR11985">
    <property type="entry name" value="GLYCEROL-3-PHOSPHATE DEHYDROGENASE"/>
    <property type="match status" value="1"/>
</dbReference>
<dbReference type="GO" id="GO:0004368">
    <property type="term" value="F:glycerol-3-phosphate dehydrogenase (quinone) activity"/>
    <property type="evidence" value="ECO:0007669"/>
    <property type="project" value="UniProtKB-EC"/>
</dbReference>
<sequence length="731" mass="82643">MARHFKRLCSVTAVAATGMVGTWLGIDMFYERKLTRKFFVNATAKEIQLDKNLIEVLPTRGEIMKSLKETEEFDLLVIGGGATGAGVVLDAQTRGLNAALVEMDDFGSGTSSRSTKLIHGGVRYLQSAILKFDYEQYRMVKEALFERYHLIQVAPHLSSVLPIMLPIYKWWQVPYYYLGIKAYDFVAGSRRLKSSYYINKERALELFPLLRKESLVGALIYYDGQHNDARMNLSLILTAIRYGAQCINHVEVLNLTYNELNAPNRRVSGVIARDRLTGKEIHIRAKCVVNATGAFCDTIRVMDDPKVPLLVVPSQGVHIILPAYYSPSKAGLLDPSTSDGRVIFFLPWLNMTMAGTTDSPCEITDRPAPAEKDVEFILNEIRHYLVPDVSIRRGDVMSAWAGLRPLVRDPKKTDTASLARNHIIEVSASKLITIAGGKWTTYRHMAEETVNKAVEVCGLKPTNGCVTAGLMLEGGRKYHPLLYIRLVQDFGLDFDVATHLATTYGDKAYIVARMSRLTGQRYPIIRSSLAVRSFQVIYAVKEYACTTVDFLSRRTRFAFLNTYAAEEALPRVVELMGQELKWNKEEKKRQMALATEFLQFQMGANARQKAYAEAPLMLTQEERENAIKCFKEVDKDRNGGISMNDLRRYFEERGEKINENELHRLLDEVDLNKNGEIDLCEFLQVYFILIVFMVFQVYSGLKGGWVCQNPFAHYLSHEMSVLTPERSGGGV</sequence>
<dbReference type="Gene3D" id="3.50.50.60">
    <property type="entry name" value="FAD/NAD(P)-binding domain"/>
    <property type="match status" value="1"/>
</dbReference>